<dbReference type="EMBL" id="CAJOBA010052706">
    <property type="protein sequence ID" value="CAF4257756.1"/>
    <property type="molecule type" value="Genomic_DNA"/>
</dbReference>
<name>A0A8S2FH14_9BILA</name>
<reference evidence="1" key="1">
    <citation type="submission" date="2021-02" db="EMBL/GenBank/DDBJ databases">
        <authorList>
            <person name="Nowell W R."/>
        </authorList>
    </citation>
    <scope>NUCLEOTIDE SEQUENCE</scope>
</reference>
<dbReference type="EMBL" id="CAJNOK010030838">
    <property type="protein sequence ID" value="CAF1465029.1"/>
    <property type="molecule type" value="Genomic_DNA"/>
</dbReference>
<evidence type="ECO:0000313" key="2">
    <source>
        <dbReference type="EMBL" id="CAF4257756.1"/>
    </source>
</evidence>
<proteinExistence type="predicted"/>
<feature type="non-terminal residue" evidence="1">
    <location>
        <position position="1"/>
    </location>
</feature>
<evidence type="ECO:0000313" key="1">
    <source>
        <dbReference type="EMBL" id="CAF1465029.1"/>
    </source>
</evidence>
<protein>
    <submittedName>
        <fullName evidence="1">Uncharacterized protein</fullName>
    </submittedName>
</protein>
<comment type="caution">
    <text evidence="1">The sequence shown here is derived from an EMBL/GenBank/DDBJ whole genome shotgun (WGS) entry which is preliminary data.</text>
</comment>
<gene>
    <name evidence="1" type="ORF">OVA965_LOCUS35417</name>
    <name evidence="2" type="ORF">TMI583_LOCUS36379</name>
</gene>
<dbReference type="Proteomes" id="UP000677228">
    <property type="component" value="Unassembled WGS sequence"/>
</dbReference>
<sequence>QNVEVFVLIVHDFDWNTMDGNATLNELRSIIQYIKIFKQLDECVDYEQSVEIKTLVQSVAYKTDHHENIRDIDVVQLYTTPHPAHTTSITSSSLISTTSSWSLKSIPIITQSN</sequence>
<organism evidence="1 3">
    <name type="scientific">Didymodactylos carnosus</name>
    <dbReference type="NCBI Taxonomy" id="1234261"/>
    <lineage>
        <taxon>Eukaryota</taxon>
        <taxon>Metazoa</taxon>
        <taxon>Spiralia</taxon>
        <taxon>Gnathifera</taxon>
        <taxon>Rotifera</taxon>
        <taxon>Eurotatoria</taxon>
        <taxon>Bdelloidea</taxon>
        <taxon>Philodinida</taxon>
        <taxon>Philodinidae</taxon>
        <taxon>Didymodactylos</taxon>
    </lineage>
</organism>
<accession>A0A8S2FH14</accession>
<dbReference type="Proteomes" id="UP000682733">
    <property type="component" value="Unassembled WGS sequence"/>
</dbReference>
<dbReference type="AlphaFoldDB" id="A0A8S2FH14"/>
<evidence type="ECO:0000313" key="3">
    <source>
        <dbReference type="Proteomes" id="UP000677228"/>
    </source>
</evidence>